<organism evidence="2 3">
    <name type="scientific">Streptacidiphilus cavernicola</name>
    <dbReference type="NCBI Taxonomy" id="3342716"/>
    <lineage>
        <taxon>Bacteria</taxon>
        <taxon>Bacillati</taxon>
        <taxon>Actinomycetota</taxon>
        <taxon>Actinomycetes</taxon>
        <taxon>Kitasatosporales</taxon>
        <taxon>Streptomycetaceae</taxon>
        <taxon>Streptacidiphilus</taxon>
    </lineage>
</organism>
<dbReference type="Pfam" id="PF13581">
    <property type="entry name" value="HATPase_c_2"/>
    <property type="match status" value="1"/>
</dbReference>
<comment type="caution">
    <text evidence="2">The sequence shown here is derived from an EMBL/GenBank/DDBJ whole genome shotgun (WGS) entry which is preliminary data.</text>
</comment>
<dbReference type="InterPro" id="IPR003594">
    <property type="entry name" value="HATPase_dom"/>
</dbReference>
<name>A0ABV6VZ80_9ACTN</name>
<evidence type="ECO:0000259" key="1">
    <source>
        <dbReference type="Pfam" id="PF13581"/>
    </source>
</evidence>
<dbReference type="GO" id="GO:0005524">
    <property type="term" value="F:ATP binding"/>
    <property type="evidence" value="ECO:0007669"/>
    <property type="project" value="UniProtKB-KW"/>
</dbReference>
<dbReference type="Gene3D" id="3.30.565.10">
    <property type="entry name" value="Histidine kinase-like ATPase, C-terminal domain"/>
    <property type="match status" value="1"/>
</dbReference>
<sequence>MSHSEPGRDDEPLDVLLIDASDLAMVRARVRMRSLVLGLTCDRAADLVLAVHEIAVAAFAADPRPTLLSVIAAPEGVCCEFRDPEPDGSPPRVPAPRLTDPAMTRGRGWRLAAALCDEVVRAVDGTTIRVTMRTFLTPSQSDAGSHRSQPGD</sequence>
<keyword evidence="2" id="KW-0067">ATP-binding</keyword>
<evidence type="ECO:0000313" key="2">
    <source>
        <dbReference type="EMBL" id="MFC1419055.1"/>
    </source>
</evidence>
<dbReference type="RefSeq" id="WP_380537974.1">
    <property type="nucleotide sequence ID" value="NZ_JBHFAB010000015.1"/>
</dbReference>
<dbReference type="InterPro" id="IPR036890">
    <property type="entry name" value="HATPase_C_sf"/>
</dbReference>
<protein>
    <submittedName>
        <fullName evidence="2">ATP-binding protein</fullName>
    </submittedName>
</protein>
<accession>A0ABV6VZ80</accession>
<dbReference type="EMBL" id="JBHFAB010000015">
    <property type="protein sequence ID" value="MFC1419055.1"/>
    <property type="molecule type" value="Genomic_DNA"/>
</dbReference>
<proteinExistence type="predicted"/>
<evidence type="ECO:0000313" key="3">
    <source>
        <dbReference type="Proteomes" id="UP001592531"/>
    </source>
</evidence>
<keyword evidence="2" id="KW-0547">Nucleotide-binding</keyword>
<gene>
    <name evidence="2" type="ORF">ACEZDE_20815</name>
</gene>
<dbReference type="Proteomes" id="UP001592531">
    <property type="component" value="Unassembled WGS sequence"/>
</dbReference>
<reference evidence="2 3" key="1">
    <citation type="submission" date="2024-09" db="EMBL/GenBank/DDBJ databases">
        <authorList>
            <person name="Lee S.D."/>
        </authorList>
    </citation>
    <scope>NUCLEOTIDE SEQUENCE [LARGE SCALE GENOMIC DNA]</scope>
    <source>
        <strain evidence="2 3">N8-3</strain>
    </source>
</reference>
<keyword evidence="3" id="KW-1185">Reference proteome</keyword>
<feature type="domain" description="Histidine kinase/HSP90-like ATPase" evidence="1">
    <location>
        <begin position="28"/>
        <end position="131"/>
    </location>
</feature>